<name>A0A1H6DQE8_9ACTN</name>
<feature type="domain" description="SnoaL-like" evidence="1">
    <location>
        <begin position="26"/>
        <end position="151"/>
    </location>
</feature>
<proteinExistence type="predicted"/>
<dbReference type="Gene3D" id="3.10.450.50">
    <property type="match status" value="1"/>
</dbReference>
<dbReference type="AlphaFoldDB" id="A0A1H6DQE8"/>
<evidence type="ECO:0000313" key="2">
    <source>
        <dbReference type="EMBL" id="SEG87471.1"/>
    </source>
</evidence>
<dbReference type="EMBL" id="FNVU01000018">
    <property type="protein sequence ID" value="SEG87471.1"/>
    <property type="molecule type" value="Genomic_DNA"/>
</dbReference>
<sequence length="171" mass="18242">MTHPVPSGPPAPPAPEGRDALAGLAALADRAEISGLLDRYLLDFDDLPAAQREDAWYGALFTPDLELEFPVGGHHGLAGLAGFQRAAKANWARTHHASTNHVMVLTGDAAELSAKLLVTHVHPPESGRADLRTGSRIAAHAVRTPAGWRLRVLAIRLVWSRGDLPPGTGRR</sequence>
<keyword evidence="3" id="KW-1185">Reference proteome</keyword>
<dbReference type="OrthoDB" id="2599042at2"/>
<evidence type="ECO:0000259" key="1">
    <source>
        <dbReference type="Pfam" id="PF13577"/>
    </source>
</evidence>
<dbReference type="SUPFAM" id="SSF54427">
    <property type="entry name" value="NTF2-like"/>
    <property type="match status" value="1"/>
</dbReference>
<accession>A0A1H6DQE8</accession>
<dbReference type="InterPro" id="IPR032710">
    <property type="entry name" value="NTF2-like_dom_sf"/>
</dbReference>
<dbReference type="InterPro" id="IPR037401">
    <property type="entry name" value="SnoaL-like"/>
</dbReference>
<gene>
    <name evidence="2" type="ORF">SAMN05216223_118102</name>
</gene>
<organism evidence="2 3">
    <name type="scientific">Actinacidiphila yanglinensis</name>
    <dbReference type="NCBI Taxonomy" id="310779"/>
    <lineage>
        <taxon>Bacteria</taxon>
        <taxon>Bacillati</taxon>
        <taxon>Actinomycetota</taxon>
        <taxon>Actinomycetes</taxon>
        <taxon>Kitasatosporales</taxon>
        <taxon>Streptomycetaceae</taxon>
        <taxon>Actinacidiphila</taxon>
    </lineage>
</organism>
<reference evidence="2 3" key="1">
    <citation type="submission" date="2016-10" db="EMBL/GenBank/DDBJ databases">
        <authorList>
            <person name="de Groot N.N."/>
        </authorList>
    </citation>
    <scope>NUCLEOTIDE SEQUENCE [LARGE SCALE GENOMIC DNA]</scope>
    <source>
        <strain evidence="2 3">CGMCC 4.2023</strain>
    </source>
</reference>
<protein>
    <submittedName>
        <fullName evidence="2">SnoaL-like domain-containing protein</fullName>
    </submittedName>
</protein>
<evidence type="ECO:0000313" key="3">
    <source>
        <dbReference type="Proteomes" id="UP000236754"/>
    </source>
</evidence>
<dbReference type="Proteomes" id="UP000236754">
    <property type="component" value="Unassembled WGS sequence"/>
</dbReference>
<dbReference type="Pfam" id="PF13577">
    <property type="entry name" value="SnoaL_4"/>
    <property type="match status" value="1"/>
</dbReference>
<dbReference type="RefSeq" id="WP_103889371.1">
    <property type="nucleotide sequence ID" value="NZ_FNVU01000018.1"/>
</dbReference>